<protein>
    <recommendedName>
        <fullName evidence="1">Glycosyltransferase 2-like domain-containing protein</fullName>
    </recommendedName>
</protein>
<dbReference type="PANTHER" id="PTHR22916">
    <property type="entry name" value="GLYCOSYLTRANSFERASE"/>
    <property type="match status" value="1"/>
</dbReference>
<dbReference type="AlphaFoldDB" id="A0A6S6SYK1"/>
<dbReference type="Pfam" id="PF00535">
    <property type="entry name" value="Glycos_transf_2"/>
    <property type="match status" value="1"/>
</dbReference>
<name>A0A6S6SYK1_9BACT</name>
<dbReference type="PANTHER" id="PTHR22916:SF3">
    <property type="entry name" value="UDP-GLCNAC:BETAGAL BETA-1,3-N-ACETYLGLUCOSAMINYLTRANSFERASE-LIKE PROTEIN 1"/>
    <property type="match status" value="1"/>
</dbReference>
<organism evidence="2">
    <name type="scientific">uncultured Sulfurovum sp</name>
    <dbReference type="NCBI Taxonomy" id="269237"/>
    <lineage>
        <taxon>Bacteria</taxon>
        <taxon>Pseudomonadati</taxon>
        <taxon>Campylobacterota</taxon>
        <taxon>Epsilonproteobacteria</taxon>
        <taxon>Campylobacterales</taxon>
        <taxon>Sulfurovaceae</taxon>
        <taxon>Sulfurovum</taxon>
        <taxon>environmental samples</taxon>
    </lineage>
</organism>
<reference evidence="2" key="1">
    <citation type="submission" date="2020-01" db="EMBL/GenBank/DDBJ databases">
        <authorList>
            <person name="Meier V. D."/>
            <person name="Meier V D."/>
        </authorList>
    </citation>
    <scope>NUCLEOTIDE SEQUENCE</scope>
    <source>
        <strain evidence="2">HLG_WM_MAG_05</strain>
    </source>
</reference>
<evidence type="ECO:0000259" key="1">
    <source>
        <dbReference type="Pfam" id="PF00535"/>
    </source>
</evidence>
<accession>A0A6S6SYK1</accession>
<sequence length="452" mass="52934">MINSSPLITIYITNYNYGKYIQQAIESVLKQSFQDFEILIIDDGSTDNSKKIINQYLSYDKIKIIYQQNLGLTKSNNKALDLANGKYIMRLDADDILLENSLEIFINEFKKDSSLGMIFGNWYVIDEYNNIIFEQKRFDFENEVSLLDQPAHGACTMFKTEFLQELGGYDESLTRQDGYELWLRFIKRFKIKNVNQSIFKYRMHGENLTSNENKLLSTRSKILINHAKKYHELEKSVVIIPIRETYNKGIPFQKINNKTYLEHKIDFSLNCKNVSHVIISTIDPKIKDYISLKYNDKVEVYLRPKVYAHTTQPLQLTIDELLRESEVLLKSKYFFLLSVDLPLIEEFIINSSIGLMEIFNLHNIIGVKKEDTLYFKHSGHSLYCINNDFSGIQYEKEEVYTKIKGFNLINTKLYLESKKLFGDKIGHVMFDKISSLKVENEIDLKIVNCLQK</sequence>
<dbReference type="EMBL" id="CACVAU010000042">
    <property type="protein sequence ID" value="CAA6813600.1"/>
    <property type="molecule type" value="Genomic_DNA"/>
</dbReference>
<dbReference type="InterPro" id="IPR029044">
    <property type="entry name" value="Nucleotide-diphossugar_trans"/>
</dbReference>
<evidence type="ECO:0000313" key="2">
    <source>
        <dbReference type="EMBL" id="CAA6813600.1"/>
    </source>
</evidence>
<dbReference type="InterPro" id="IPR001173">
    <property type="entry name" value="Glyco_trans_2-like"/>
</dbReference>
<dbReference type="Gene3D" id="3.90.550.10">
    <property type="entry name" value="Spore Coat Polysaccharide Biosynthesis Protein SpsA, Chain A"/>
    <property type="match status" value="2"/>
</dbReference>
<proteinExistence type="predicted"/>
<dbReference type="SUPFAM" id="SSF53448">
    <property type="entry name" value="Nucleotide-diphospho-sugar transferases"/>
    <property type="match status" value="2"/>
</dbReference>
<feature type="domain" description="Glycosyltransferase 2-like" evidence="1">
    <location>
        <begin position="9"/>
        <end position="165"/>
    </location>
</feature>
<dbReference type="GO" id="GO:0016758">
    <property type="term" value="F:hexosyltransferase activity"/>
    <property type="evidence" value="ECO:0007669"/>
    <property type="project" value="UniProtKB-ARBA"/>
</dbReference>
<gene>
    <name evidence="2" type="ORF">HELGO_WM4213</name>
</gene>